<dbReference type="Gene3D" id="3.40.50.300">
    <property type="entry name" value="P-loop containing nucleotide triphosphate hydrolases"/>
    <property type="match status" value="1"/>
</dbReference>
<keyword evidence="3 7" id="KW-0067">ATP-binding</keyword>
<dbReference type="PANTHER" id="PTHR42794:SF1">
    <property type="entry name" value="HEMIN IMPORT ATP-BINDING PROTEIN HMUV"/>
    <property type="match status" value="1"/>
</dbReference>
<dbReference type="InterPro" id="IPR003439">
    <property type="entry name" value="ABC_transporter-like_ATP-bd"/>
</dbReference>
<evidence type="ECO:0000256" key="1">
    <source>
        <dbReference type="ARBA" id="ARBA00022448"/>
    </source>
</evidence>
<dbReference type="NCBIfam" id="NF010068">
    <property type="entry name" value="PRK13548.1"/>
    <property type="match status" value="1"/>
</dbReference>
<dbReference type="PROSITE" id="PS50893">
    <property type="entry name" value="ABC_TRANSPORTER_2"/>
    <property type="match status" value="1"/>
</dbReference>
<evidence type="ECO:0000313" key="7">
    <source>
        <dbReference type="EMBL" id="QQD23309.1"/>
    </source>
</evidence>
<protein>
    <submittedName>
        <fullName evidence="7">Heme ABC transporter ATP-binding protein</fullName>
    </submittedName>
</protein>
<evidence type="ECO:0000256" key="5">
    <source>
        <dbReference type="ARBA" id="ARBA00037066"/>
    </source>
</evidence>
<sequence length="249" mass="27651">MSLLQTRHLTVERGGAAIVDDINLDIQTGELVMLVGPNGAGKSTLLQRLAGVQPPSRGSIHLQGQATAEWRHQDWAQALAYLPQLSPLNFPLSVREVVQLGALPHSHSVVTLRRQVQEALERWDIHWLADRDVRLLSGGEQQRCQLARSWLQMQAPPSRLWLLDEPLSALDLRHQQQCLQQLRATAGAGKAVLMVAHDLNLARRHADRVLLLCCGRLVADGKPREVLTAAQVAAVFGVQTHLDGDWLHW</sequence>
<dbReference type="GO" id="GO:0016887">
    <property type="term" value="F:ATP hydrolysis activity"/>
    <property type="evidence" value="ECO:0007669"/>
    <property type="project" value="InterPro"/>
</dbReference>
<organism evidence="7 8">
    <name type="scientific">Venatoribacter cucullus</name>
    <dbReference type="NCBI Taxonomy" id="2661630"/>
    <lineage>
        <taxon>Bacteria</taxon>
        <taxon>Pseudomonadati</taxon>
        <taxon>Pseudomonadota</taxon>
        <taxon>Gammaproteobacteria</taxon>
        <taxon>Oceanospirillales</taxon>
        <taxon>Oceanospirillaceae</taxon>
        <taxon>Venatoribacter</taxon>
    </lineage>
</organism>
<dbReference type="EMBL" id="CP046056">
    <property type="protein sequence ID" value="QQD23309.1"/>
    <property type="molecule type" value="Genomic_DNA"/>
</dbReference>
<accession>A0A9X7YN26</accession>
<reference evidence="7 8" key="1">
    <citation type="submission" date="2019-11" db="EMBL/GenBank/DDBJ databases">
        <title>Venatorbacter sp. nov. a predator of Campylobacter and other Gram-negative bacteria.</title>
        <authorList>
            <person name="Saeedi A."/>
            <person name="Cummings N.J."/>
            <person name="Connerton I.F."/>
            <person name="Connerton P.L."/>
        </authorList>
    </citation>
    <scope>NUCLEOTIDE SEQUENCE [LARGE SCALE GENOMIC DNA]</scope>
    <source>
        <strain evidence="7">XL5</strain>
    </source>
</reference>
<gene>
    <name evidence="7" type="ORF">GJQ55_01930</name>
</gene>
<dbReference type="SUPFAM" id="SSF52540">
    <property type="entry name" value="P-loop containing nucleoside triphosphate hydrolases"/>
    <property type="match status" value="1"/>
</dbReference>
<dbReference type="KEGG" id="vcw:GJQ55_01930"/>
<evidence type="ECO:0000256" key="3">
    <source>
        <dbReference type="ARBA" id="ARBA00022840"/>
    </source>
</evidence>
<dbReference type="GO" id="GO:0005524">
    <property type="term" value="F:ATP binding"/>
    <property type="evidence" value="ECO:0007669"/>
    <property type="project" value="UniProtKB-KW"/>
</dbReference>
<proteinExistence type="predicted"/>
<keyword evidence="2" id="KW-0547">Nucleotide-binding</keyword>
<keyword evidence="1" id="KW-0813">Transport</keyword>
<dbReference type="CDD" id="cd03214">
    <property type="entry name" value="ABC_Iron-Siderophores_B12_Hemin"/>
    <property type="match status" value="1"/>
</dbReference>
<name>A0A9X7YN26_9GAMM</name>
<dbReference type="InterPro" id="IPR003593">
    <property type="entry name" value="AAA+_ATPase"/>
</dbReference>
<dbReference type="PANTHER" id="PTHR42794">
    <property type="entry name" value="HEMIN IMPORT ATP-BINDING PROTEIN HMUV"/>
    <property type="match status" value="1"/>
</dbReference>
<evidence type="ECO:0000256" key="2">
    <source>
        <dbReference type="ARBA" id="ARBA00022741"/>
    </source>
</evidence>
<evidence type="ECO:0000256" key="4">
    <source>
        <dbReference type="ARBA" id="ARBA00022967"/>
    </source>
</evidence>
<keyword evidence="8" id="KW-1185">Reference proteome</keyword>
<evidence type="ECO:0000313" key="8">
    <source>
        <dbReference type="Proteomes" id="UP000596074"/>
    </source>
</evidence>
<feature type="domain" description="ABC transporter" evidence="6">
    <location>
        <begin position="4"/>
        <end position="239"/>
    </location>
</feature>
<dbReference type="SMART" id="SM00382">
    <property type="entry name" value="AAA"/>
    <property type="match status" value="1"/>
</dbReference>
<dbReference type="InterPro" id="IPR027417">
    <property type="entry name" value="P-loop_NTPase"/>
</dbReference>
<dbReference type="RefSeq" id="WP_228345832.1">
    <property type="nucleotide sequence ID" value="NZ_CP046056.1"/>
</dbReference>
<comment type="function">
    <text evidence="5">Part of the ABC transporter complex HmuTUV involved in hemin import. Responsible for energy coupling to the transport system.</text>
</comment>
<dbReference type="AlphaFoldDB" id="A0A9X7YN26"/>
<dbReference type="Proteomes" id="UP000596074">
    <property type="component" value="Chromosome"/>
</dbReference>
<evidence type="ECO:0000259" key="6">
    <source>
        <dbReference type="PROSITE" id="PS50893"/>
    </source>
</evidence>
<dbReference type="Pfam" id="PF00005">
    <property type="entry name" value="ABC_tran"/>
    <property type="match status" value="1"/>
</dbReference>
<keyword evidence="4" id="KW-1278">Translocase</keyword>